<proteinExistence type="predicted"/>
<reference evidence="3" key="1">
    <citation type="submission" date="2016-03" db="EMBL/GenBank/DDBJ databases">
        <title>Flavobacterium columnare strain B185, complete genome.</title>
        <authorList>
            <person name="Sundberg L.-R."/>
            <person name="Papponen P."/>
            <person name="Laanto E."/>
        </authorList>
    </citation>
    <scope>NUCLEOTIDE SEQUENCE [LARGE SCALE GENOMIC DNA]</scope>
    <source>
        <strain evidence="3">B185</strain>
    </source>
</reference>
<dbReference type="Pfam" id="PF15515">
    <property type="entry name" value="MvaI_BcnI"/>
    <property type="match status" value="1"/>
</dbReference>
<dbReference type="RefSeq" id="WP_107317702.1">
    <property type="nucleotide sequence ID" value="NZ_CP010992.1"/>
</dbReference>
<keyword evidence="2" id="KW-0540">Nuclease</keyword>
<name>A0AAI8CH17_9FLAO</name>
<sequence length="434" mass="49553">MNLTQLKRIFSYHGCNKIYSKNLSPNDNSKNQVYLGGNFEVLNILPITKITTEPQGIWEKERFKAKINFYWIKEDGLLIEAPKSQLILYPKYPEVRFSGFLQGCKEAPSVLMRSRLHGRILFLSVTNNGNVLGYVVSPESEIANEFNQVENIKNHGVFKYFELPIFQNNKEKLLTELSRIHNLGWIKSKRLGADAKTLPCESSNCGGYTLEAELGITPNGYSEPDFLGWEIKQFGVEKFSKIDSKIITLMTPEPTNGFYKTNGAEEFIRKYGYLDVSGKPDRMNFGGVHKSGVVQRKTNLTLQLIGYDAKEGKIRDTNGRIALIDENQIETASWSFASMLLHWNRKHNQACYVPSISKNENGRNYQFGNKIILGTGTDFLFFLKEMSNGNIYYDPGIKLENLSTKPKIKKRSQFRIKSGNLKNLYKTNEIIDIT</sequence>
<dbReference type="InterPro" id="IPR029127">
    <property type="entry name" value="MvaI_BcnI"/>
</dbReference>
<dbReference type="REBASE" id="139451">
    <property type="entry name" value="Fco185ORF6365P"/>
</dbReference>
<gene>
    <name evidence="2" type="ORF">UN65_06370</name>
</gene>
<dbReference type="InterPro" id="IPR043004">
    <property type="entry name" value="MvaI_BcnI_cat"/>
</dbReference>
<dbReference type="GO" id="GO:0004519">
    <property type="term" value="F:endonuclease activity"/>
    <property type="evidence" value="ECO:0007669"/>
    <property type="project" value="UniProtKB-KW"/>
</dbReference>
<keyword evidence="2" id="KW-0255">Endonuclease</keyword>
<evidence type="ECO:0000259" key="1">
    <source>
        <dbReference type="Pfam" id="PF15515"/>
    </source>
</evidence>
<keyword evidence="2" id="KW-0378">Hydrolase</keyword>
<protein>
    <submittedName>
        <fullName evidence="2">MvaI/BcnI restriction endonuclease family protein</fullName>
    </submittedName>
</protein>
<dbReference type="AlphaFoldDB" id="A0AAI8CH17"/>
<accession>A0AAI8CH17</accession>
<feature type="domain" description="MvaI/BcnI restriction endonuclease" evidence="1">
    <location>
        <begin position="175"/>
        <end position="425"/>
    </location>
</feature>
<evidence type="ECO:0000313" key="3">
    <source>
        <dbReference type="Proteomes" id="UP000304840"/>
    </source>
</evidence>
<dbReference type="Proteomes" id="UP000304840">
    <property type="component" value="Chromosome"/>
</dbReference>
<reference evidence="2 3" key="2">
    <citation type="submission" date="2019-05" db="EMBL/GenBank/DDBJ databases">
        <authorList>
            <person name="Ravantti J.J."/>
        </authorList>
    </citation>
    <scope>NUCLEOTIDE SEQUENCE [LARGE SCALE GENOMIC DNA]</scope>
    <source>
        <strain evidence="2 3">B185</strain>
    </source>
</reference>
<dbReference type="EMBL" id="CP010992">
    <property type="protein sequence ID" value="AMO20027.1"/>
    <property type="molecule type" value="Genomic_DNA"/>
</dbReference>
<dbReference type="Gene3D" id="3.40.210.20">
    <property type="entry name" value="MvaI/BcnI restriction endonuclease, catalytic domain"/>
    <property type="match status" value="1"/>
</dbReference>
<organism evidence="2 3">
    <name type="scientific">Flavobacterium columnare</name>
    <dbReference type="NCBI Taxonomy" id="996"/>
    <lineage>
        <taxon>Bacteria</taxon>
        <taxon>Pseudomonadati</taxon>
        <taxon>Bacteroidota</taxon>
        <taxon>Flavobacteriia</taxon>
        <taxon>Flavobacteriales</taxon>
        <taxon>Flavobacteriaceae</taxon>
        <taxon>Flavobacterium</taxon>
    </lineage>
</organism>
<evidence type="ECO:0000313" key="2">
    <source>
        <dbReference type="EMBL" id="AMO20027.1"/>
    </source>
</evidence>